<keyword evidence="1" id="KW-0472">Membrane</keyword>
<keyword evidence="1" id="KW-1133">Transmembrane helix</keyword>
<keyword evidence="3" id="KW-1185">Reference proteome</keyword>
<evidence type="ECO:0000256" key="1">
    <source>
        <dbReference type="SAM" id="Phobius"/>
    </source>
</evidence>
<keyword evidence="1" id="KW-0812">Transmembrane</keyword>
<name>A0A372GDS1_9ACTN</name>
<dbReference type="EMBL" id="QVNQ01000006">
    <property type="protein sequence ID" value="RFS83514.1"/>
    <property type="molecule type" value="Genomic_DNA"/>
</dbReference>
<dbReference type="OrthoDB" id="3854538at2"/>
<evidence type="ECO:0008006" key="4">
    <source>
        <dbReference type="Google" id="ProtNLM"/>
    </source>
</evidence>
<sequence>MTAHDEVGQELRAALAARQELGHDFEPEIVESFLERLDATIEARVDARVEARLAESAAARPERRGTSPELVFASMLGGFLATGAIGGTMGSGGMPAVLVVWIVVGVINVAAVLGGRPR</sequence>
<evidence type="ECO:0000313" key="2">
    <source>
        <dbReference type="EMBL" id="RFS83514.1"/>
    </source>
</evidence>
<evidence type="ECO:0000313" key="3">
    <source>
        <dbReference type="Proteomes" id="UP000262882"/>
    </source>
</evidence>
<organism evidence="2 3">
    <name type="scientific">Actinomadura spongiicola</name>
    <dbReference type="NCBI Taxonomy" id="2303421"/>
    <lineage>
        <taxon>Bacteria</taxon>
        <taxon>Bacillati</taxon>
        <taxon>Actinomycetota</taxon>
        <taxon>Actinomycetes</taxon>
        <taxon>Streptosporangiales</taxon>
        <taxon>Thermomonosporaceae</taxon>
        <taxon>Actinomadura</taxon>
    </lineage>
</organism>
<feature type="transmembrane region" description="Helical" evidence="1">
    <location>
        <begin position="70"/>
        <end position="90"/>
    </location>
</feature>
<reference evidence="2 3" key="1">
    <citation type="submission" date="2018-08" db="EMBL/GenBank/DDBJ databases">
        <title>Actinomadura spongicola sp. nov., isolated from marine sponge Leucetta chagosensis.</title>
        <authorList>
            <person name="Li L."/>
            <person name="Lin H.W."/>
        </authorList>
    </citation>
    <scope>NUCLEOTIDE SEQUENCE [LARGE SCALE GENOMIC DNA]</scope>
    <source>
        <strain evidence="2 3">LHW52907</strain>
    </source>
</reference>
<comment type="caution">
    <text evidence="2">The sequence shown here is derived from an EMBL/GenBank/DDBJ whole genome shotgun (WGS) entry which is preliminary data.</text>
</comment>
<dbReference type="AlphaFoldDB" id="A0A372GDS1"/>
<gene>
    <name evidence="2" type="ORF">D0T12_20965</name>
</gene>
<dbReference type="RefSeq" id="WP_117401345.1">
    <property type="nucleotide sequence ID" value="NZ_QVNQ01000006.1"/>
</dbReference>
<feature type="transmembrane region" description="Helical" evidence="1">
    <location>
        <begin position="96"/>
        <end position="115"/>
    </location>
</feature>
<proteinExistence type="predicted"/>
<protein>
    <recommendedName>
        <fullName evidence="4">Integral membrane protein</fullName>
    </recommendedName>
</protein>
<dbReference type="Proteomes" id="UP000262882">
    <property type="component" value="Unassembled WGS sequence"/>
</dbReference>
<accession>A0A372GDS1</accession>